<gene>
    <name evidence="3" type="ORF">F7732_00805</name>
</gene>
<comment type="similarity">
    <text evidence="1">Belongs to the AHA1 family.</text>
</comment>
<reference evidence="3 4" key="1">
    <citation type="journal article" date="2014" name="Arch. Microbiol.">
        <title>Bacillus mesophilum sp. nov., strain IITR-54T, a novel 4-chlorobiphenyl dechlorinating bacterium.</title>
        <authorList>
            <person name="Manickam N."/>
            <person name="Singh N.K."/>
            <person name="Bajaj A."/>
            <person name="Kumar R.M."/>
            <person name="Kaur G."/>
            <person name="Kaur N."/>
            <person name="Bala M."/>
            <person name="Kumar A."/>
            <person name="Mayilraj S."/>
        </authorList>
    </citation>
    <scope>NUCLEOTIDE SEQUENCE [LARGE SCALE GENOMIC DNA]</scope>
    <source>
        <strain evidence="3 4">IITR-54</strain>
    </source>
</reference>
<proteinExistence type="inferred from homology"/>
<dbReference type="Gene3D" id="3.30.530.20">
    <property type="match status" value="1"/>
</dbReference>
<protein>
    <submittedName>
        <fullName evidence="3">SRPBCC domain-containing protein</fullName>
    </submittedName>
</protein>
<dbReference type="AlphaFoldDB" id="A0A7V7UWV0"/>
<accession>A0A7V7UWV0</accession>
<keyword evidence="4" id="KW-1185">Reference proteome</keyword>
<feature type="domain" description="Activator of Hsp90 ATPase homologue 1/2-like C-terminal" evidence="2">
    <location>
        <begin position="17"/>
        <end position="144"/>
    </location>
</feature>
<organism evidence="3 4">
    <name type="scientific">Bacillus mesophilum</name>
    <dbReference type="NCBI Taxonomy" id="1071718"/>
    <lineage>
        <taxon>Bacteria</taxon>
        <taxon>Bacillati</taxon>
        <taxon>Bacillota</taxon>
        <taxon>Bacilli</taxon>
        <taxon>Bacillales</taxon>
        <taxon>Bacillaceae</taxon>
        <taxon>Bacillus</taxon>
    </lineage>
</organism>
<dbReference type="CDD" id="cd07814">
    <property type="entry name" value="SRPBCC_CalC_Aha1-like"/>
    <property type="match status" value="1"/>
</dbReference>
<dbReference type="EMBL" id="WBOT01000001">
    <property type="protein sequence ID" value="KAB2335140.1"/>
    <property type="molecule type" value="Genomic_DNA"/>
</dbReference>
<name>A0A7V7UWV0_9BACI</name>
<evidence type="ECO:0000313" key="3">
    <source>
        <dbReference type="EMBL" id="KAB2335140.1"/>
    </source>
</evidence>
<evidence type="ECO:0000256" key="1">
    <source>
        <dbReference type="ARBA" id="ARBA00006817"/>
    </source>
</evidence>
<evidence type="ECO:0000313" key="4">
    <source>
        <dbReference type="Proteomes" id="UP000441354"/>
    </source>
</evidence>
<dbReference type="Proteomes" id="UP000441354">
    <property type="component" value="Unassembled WGS sequence"/>
</dbReference>
<dbReference type="Pfam" id="PF08327">
    <property type="entry name" value="AHSA1"/>
    <property type="match status" value="1"/>
</dbReference>
<evidence type="ECO:0000259" key="2">
    <source>
        <dbReference type="Pfam" id="PF08327"/>
    </source>
</evidence>
<comment type="caution">
    <text evidence="3">The sequence shown here is derived from an EMBL/GenBank/DDBJ whole genome shotgun (WGS) entry which is preliminary data.</text>
</comment>
<sequence length="153" mass="17416">MWRKVKMPDINHKTYIKVPVEEVYKTVSTSQGWNAWFTDDTSLEINSDGTGEIRLIWTNYGSENVNIEDGGKILEAIPNKKFVFQWSPGEQNSTVNFIFEPHEEGTLVILNETGYTNSEKDLKACIGCAVGWGEALTLLKIYLEYGIVYKQDL</sequence>
<dbReference type="InterPro" id="IPR023393">
    <property type="entry name" value="START-like_dom_sf"/>
</dbReference>
<dbReference type="InterPro" id="IPR013538">
    <property type="entry name" value="ASHA1/2-like_C"/>
</dbReference>
<dbReference type="SUPFAM" id="SSF55961">
    <property type="entry name" value="Bet v1-like"/>
    <property type="match status" value="1"/>
</dbReference>